<sequence length="376" mass="41632">MDGSMPKGLFKQMKIWAACLIAPEALVVVLTFFRLVHRYRTRMLWWDDYATMLGLLFALPFFGTTWFVLISRHWTRSIQIPTGWVTMVSFMSGLWATRVSLTLSIARVISPNVILFRILIFVAICFTVLGTASVAQLAILCVIQTEWQNRPPFMCPPSPGGSIFPYTASLVSDITLVLIPILLFRNVKLPPAAKRLVLVGFAASAFLAPVVIMNLVFGLIPFGQQRVGIVLRSMLMHLSALISFLACNALVVMTYFYRRRNKDNAAFLSELHSLSTAPPQGVPRSRVSDLMSHLSLEETKSTPGSTASPTVPTGASSLILTDVSLHSSDYSFEPPKDDSLQDVAECGESIFEHGVTTQLRNEYVPCGSSNAQYLFQ</sequence>
<evidence type="ECO:0000313" key="9">
    <source>
        <dbReference type="Proteomes" id="UP000807306"/>
    </source>
</evidence>
<evidence type="ECO:0000256" key="3">
    <source>
        <dbReference type="ARBA" id="ARBA00022989"/>
    </source>
</evidence>
<evidence type="ECO:0000259" key="7">
    <source>
        <dbReference type="Pfam" id="PF20684"/>
    </source>
</evidence>
<evidence type="ECO:0000256" key="6">
    <source>
        <dbReference type="SAM" id="Phobius"/>
    </source>
</evidence>
<comment type="subcellular location">
    <subcellularLocation>
        <location evidence="1">Membrane</location>
        <topology evidence="1">Multi-pass membrane protein</topology>
    </subcellularLocation>
</comment>
<evidence type="ECO:0000256" key="4">
    <source>
        <dbReference type="ARBA" id="ARBA00023136"/>
    </source>
</evidence>
<evidence type="ECO:0000256" key="1">
    <source>
        <dbReference type="ARBA" id="ARBA00004141"/>
    </source>
</evidence>
<feature type="transmembrane region" description="Helical" evidence="6">
    <location>
        <begin position="49"/>
        <end position="70"/>
    </location>
</feature>
<dbReference type="Pfam" id="PF20684">
    <property type="entry name" value="Fung_rhodopsin"/>
    <property type="match status" value="1"/>
</dbReference>
<evidence type="ECO:0000256" key="5">
    <source>
        <dbReference type="ARBA" id="ARBA00038359"/>
    </source>
</evidence>
<reference evidence="8" key="1">
    <citation type="submission" date="2020-11" db="EMBL/GenBank/DDBJ databases">
        <authorList>
            <consortium name="DOE Joint Genome Institute"/>
            <person name="Ahrendt S."/>
            <person name="Riley R."/>
            <person name="Andreopoulos W."/>
            <person name="Labutti K."/>
            <person name="Pangilinan J."/>
            <person name="Ruiz-Duenas F.J."/>
            <person name="Barrasa J.M."/>
            <person name="Sanchez-Garcia M."/>
            <person name="Camarero S."/>
            <person name="Miyauchi S."/>
            <person name="Serrano A."/>
            <person name="Linde D."/>
            <person name="Babiker R."/>
            <person name="Drula E."/>
            <person name="Ayuso-Fernandez I."/>
            <person name="Pacheco R."/>
            <person name="Padilla G."/>
            <person name="Ferreira P."/>
            <person name="Barriuso J."/>
            <person name="Kellner H."/>
            <person name="Castanera R."/>
            <person name="Alfaro M."/>
            <person name="Ramirez L."/>
            <person name="Pisabarro A.G."/>
            <person name="Kuo A."/>
            <person name="Tritt A."/>
            <person name="Lipzen A."/>
            <person name="He G."/>
            <person name="Yan M."/>
            <person name="Ng V."/>
            <person name="Cullen D."/>
            <person name="Martin F."/>
            <person name="Rosso M.-N."/>
            <person name="Henrissat B."/>
            <person name="Hibbett D."/>
            <person name="Martinez A.T."/>
            <person name="Grigoriev I.V."/>
        </authorList>
    </citation>
    <scope>NUCLEOTIDE SEQUENCE</scope>
    <source>
        <strain evidence="8">CBS 506.95</strain>
    </source>
</reference>
<keyword evidence="3 6" id="KW-1133">Transmembrane helix</keyword>
<feature type="transmembrane region" description="Helical" evidence="6">
    <location>
        <begin position="163"/>
        <end position="184"/>
    </location>
</feature>
<organism evidence="8 9">
    <name type="scientific">Crepidotus variabilis</name>
    <dbReference type="NCBI Taxonomy" id="179855"/>
    <lineage>
        <taxon>Eukaryota</taxon>
        <taxon>Fungi</taxon>
        <taxon>Dikarya</taxon>
        <taxon>Basidiomycota</taxon>
        <taxon>Agaricomycotina</taxon>
        <taxon>Agaricomycetes</taxon>
        <taxon>Agaricomycetidae</taxon>
        <taxon>Agaricales</taxon>
        <taxon>Agaricineae</taxon>
        <taxon>Crepidotaceae</taxon>
        <taxon>Crepidotus</taxon>
    </lineage>
</organism>
<dbReference type="GO" id="GO:0016020">
    <property type="term" value="C:membrane"/>
    <property type="evidence" value="ECO:0007669"/>
    <property type="project" value="UniProtKB-SubCell"/>
</dbReference>
<dbReference type="InterPro" id="IPR052337">
    <property type="entry name" value="SAT4-like"/>
</dbReference>
<feature type="transmembrane region" description="Helical" evidence="6">
    <location>
        <begin position="196"/>
        <end position="222"/>
    </location>
</feature>
<evidence type="ECO:0000256" key="2">
    <source>
        <dbReference type="ARBA" id="ARBA00022692"/>
    </source>
</evidence>
<feature type="transmembrane region" description="Helical" evidence="6">
    <location>
        <begin position="82"/>
        <end position="106"/>
    </location>
</feature>
<dbReference type="OrthoDB" id="3229610at2759"/>
<keyword evidence="4 6" id="KW-0472">Membrane</keyword>
<dbReference type="PANTHER" id="PTHR33048:SF47">
    <property type="entry name" value="INTEGRAL MEMBRANE PROTEIN-RELATED"/>
    <property type="match status" value="1"/>
</dbReference>
<feature type="transmembrane region" description="Helical" evidence="6">
    <location>
        <begin position="234"/>
        <end position="257"/>
    </location>
</feature>
<feature type="domain" description="Rhodopsin" evidence="7">
    <location>
        <begin position="34"/>
        <end position="214"/>
    </location>
</feature>
<dbReference type="EMBL" id="MU157837">
    <property type="protein sequence ID" value="KAF9530934.1"/>
    <property type="molecule type" value="Genomic_DNA"/>
</dbReference>
<keyword evidence="2 6" id="KW-0812">Transmembrane</keyword>
<comment type="caution">
    <text evidence="8">The sequence shown here is derived from an EMBL/GenBank/DDBJ whole genome shotgun (WGS) entry which is preliminary data.</text>
</comment>
<proteinExistence type="inferred from homology"/>
<feature type="transmembrane region" description="Helical" evidence="6">
    <location>
        <begin position="118"/>
        <end position="143"/>
    </location>
</feature>
<dbReference type="InterPro" id="IPR049326">
    <property type="entry name" value="Rhodopsin_dom_fungi"/>
</dbReference>
<accession>A0A9P6ELS9</accession>
<dbReference type="Proteomes" id="UP000807306">
    <property type="component" value="Unassembled WGS sequence"/>
</dbReference>
<comment type="similarity">
    <text evidence="5">Belongs to the SAT4 family.</text>
</comment>
<keyword evidence="9" id="KW-1185">Reference proteome</keyword>
<feature type="transmembrane region" description="Helical" evidence="6">
    <location>
        <begin position="15"/>
        <end position="37"/>
    </location>
</feature>
<evidence type="ECO:0000313" key="8">
    <source>
        <dbReference type="EMBL" id="KAF9530934.1"/>
    </source>
</evidence>
<gene>
    <name evidence="8" type="ORF">CPB83DRAFT_849896</name>
</gene>
<dbReference type="PANTHER" id="PTHR33048">
    <property type="entry name" value="PTH11-LIKE INTEGRAL MEMBRANE PROTEIN (AFU_ORTHOLOGUE AFUA_5G11245)"/>
    <property type="match status" value="1"/>
</dbReference>
<name>A0A9P6ELS9_9AGAR</name>
<protein>
    <recommendedName>
        <fullName evidence="7">Rhodopsin domain-containing protein</fullName>
    </recommendedName>
</protein>
<dbReference type="AlphaFoldDB" id="A0A9P6ELS9"/>